<dbReference type="Gene3D" id="3.90.1530.30">
    <property type="match status" value="1"/>
</dbReference>
<dbReference type="CDD" id="cd02042">
    <property type="entry name" value="ParAB_family"/>
    <property type="match status" value="1"/>
</dbReference>
<organism evidence="2 3">
    <name type="scientific">Ilex paraguariensis</name>
    <name type="common">yerba mate</name>
    <dbReference type="NCBI Taxonomy" id="185542"/>
    <lineage>
        <taxon>Eukaryota</taxon>
        <taxon>Viridiplantae</taxon>
        <taxon>Streptophyta</taxon>
        <taxon>Embryophyta</taxon>
        <taxon>Tracheophyta</taxon>
        <taxon>Spermatophyta</taxon>
        <taxon>Magnoliopsida</taxon>
        <taxon>eudicotyledons</taxon>
        <taxon>Gunneridae</taxon>
        <taxon>Pentapetalae</taxon>
        <taxon>asterids</taxon>
        <taxon>campanulids</taxon>
        <taxon>Aquifoliales</taxon>
        <taxon>Aquifoliaceae</taxon>
        <taxon>Ilex</taxon>
    </lineage>
</organism>
<dbReference type="EMBL" id="CAUOFW020000655">
    <property type="protein sequence ID" value="CAK9134844.1"/>
    <property type="molecule type" value="Genomic_DNA"/>
</dbReference>
<dbReference type="PANTHER" id="PTHR33375:SF1">
    <property type="entry name" value="CHROMOSOME-PARTITIONING PROTEIN PARB-RELATED"/>
    <property type="match status" value="1"/>
</dbReference>
<dbReference type="SUPFAM" id="SSF110849">
    <property type="entry name" value="ParB/Sulfiredoxin"/>
    <property type="match status" value="1"/>
</dbReference>
<sequence>ALFDGEAIELQPLPCGESAALVAADRELVDVASRPLEDLHAPRAALAKLAKDFDVCIIDTAPTLGNPLYAALIAADFVVCPCTMDQDAIDGLGDLFEDIARVQQLEWNADLVTLGLLANRVNTRRAFDRNALEQLRDELGEVVMEGVLYDRAATQYAKDRPVWRVQSGESQILAAREMKADKDMTATATNKKPGLNLGKLSAVAQIAVKPVQPADAEIELARIYSVKQVRKTFRNLEELAESFKLNGIIEPLVVHEEADGRYRIIVGERRYRAAPLAGLVKVPVIIKKGLTELQIRRLQVTENNDRDDLTAYEEAMGVIEDVELYGTKEAMTIWNRGEAWVSKRMAVRRYADPVRELLENDLCGDFE</sequence>
<dbReference type="PANTHER" id="PTHR33375">
    <property type="entry name" value="CHROMOSOME-PARTITIONING PROTEIN PARB-RELATED"/>
    <property type="match status" value="1"/>
</dbReference>
<dbReference type="SMART" id="SM00470">
    <property type="entry name" value="ParB"/>
    <property type="match status" value="1"/>
</dbReference>
<feature type="non-terminal residue" evidence="2">
    <location>
        <position position="1"/>
    </location>
</feature>
<dbReference type="Proteomes" id="UP001642360">
    <property type="component" value="Unassembled WGS sequence"/>
</dbReference>
<dbReference type="Gene3D" id="3.40.50.300">
    <property type="entry name" value="P-loop containing nucleotide triphosphate hydrolases"/>
    <property type="match status" value="1"/>
</dbReference>
<gene>
    <name evidence="2" type="ORF">ILEXP_LOCUS1775</name>
</gene>
<feature type="non-terminal residue" evidence="2">
    <location>
        <position position="367"/>
    </location>
</feature>
<dbReference type="InterPro" id="IPR004437">
    <property type="entry name" value="ParB/RepB/Spo0J"/>
</dbReference>
<accession>A0ABC8QVT7</accession>
<dbReference type="SUPFAM" id="SSF52540">
    <property type="entry name" value="P-loop containing nucleoside triphosphate hydrolases"/>
    <property type="match status" value="1"/>
</dbReference>
<protein>
    <recommendedName>
        <fullName evidence="1">ParB-like N-terminal domain-containing protein</fullName>
    </recommendedName>
</protein>
<feature type="domain" description="ParB-like N-terminal" evidence="1">
    <location>
        <begin position="216"/>
        <end position="304"/>
    </location>
</feature>
<reference evidence="2 3" key="1">
    <citation type="submission" date="2024-02" db="EMBL/GenBank/DDBJ databases">
        <authorList>
            <person name="Vignale AGUSTIN F."/>
            <person name="Sosa J E."/>
            <person name="Modenutti C."/>
        </authorList>
    </citation>
    <scope>NUCLEOTIDE SEQUENCE [LARGE SCALE GENOMIC DNA]</scope>
</reference>
<evidence type="ECO:0000259" key="1">
    <source>
        <dbReference type="SMART" id="SM00470"/>
    </source>
</evidence>
<evidence type="ECO:0000313" key="2">
    <source>
        <dbReference type="EMBL" id="CAK9134844.1"/>
    </source>
</evidence>
<dbReference type="Pfam" id="PF02195">
    <property type="entry name" value="ParB_N"/>
    <property type="match status" value="1"/>
</dbReference>
<comment type="caution">
    <text evidence="2">The sequence shown here is derived from an EMBL/GenBank/DDBJ whole genome shotgun (WGS) entry which is preliminary data.</text>
</comment>
<name>A0ABC8QVT7_9AQUA</name>
<dbReference type="Pfam" id="PF13614">
    <property type="entry name" value="AAA_31"/>
    <property type="match status" value="1"/>
</dbReference>
<evidence type="ECO:0000313" key="3">
    <source>
        <dbReference type="Proteomes" id="UP001642360"/>
    </source>
</evidence>
<proteinExistence type="predicted"/>
<dbReference type="InterPro" id="IPR025669">
    <property type="entry name" value="AAA_dom"/>
</dbReference>
<dbReference type="InterPro" id="IPR003115">
    <property type="entry name" value="ParB_N"/>
</dbReference>
<dbReference type="NCBIfam" id="TIGR00180">
    <property type="entry name" value="parB_part"/>
    <property type="match status" value="1"/>
</dbReference>
<keyword evidence="3" id="KW-1185">Reference proteome</keyword>
<dbReference type="Gene3D" id="1.10.10.2830">
    <property type="match status" value="1"/>
</dbReference>
<dbReference type="InterPro" id="IPR027417">
    <property type="entry name" value="P-loop_NTPase"/>
</dbReference>
<dbReference type="InterPro" id="IPR036086">
    <property type="entry name" value="ParB/Sulfiredoxin_sf"/>
</dbReference>
<dbReference type="AlphaFoldDB" id="A0ABC8QVT7"/>
<dbReference type="InterPro" id="IPR050336">
    <property type="entry name" value="Chromosome_partition/occlusion"/>
</dbReference>